<dbReference type="SUPFAM" id="SSF103481">
    <property type="entry name" value="Multidrug resistance efflux transporter EmrE"/>
    <property type="match status" value="1"/>
</dbReference>
<dbReference type="PIRSF" id="PIRSF005799">
    <property type="entry name" value="UDP-gal_transpt"/>
    <property type="match status" value="1"/>
</dbReference>
<dbReference type="NCBIfam" id="TIGR00803">
    <property type="entry name" value="nst"/>
    <property type="match status" value="1"/>
</dbReference>
<evidence type="ECO:0000256" key="4">
    <source>
        <dbReference type="ARBA" id="ARBA00023136"/>
    </source>
</evidence>
<evidence type="ECO:0000256" key="1">
    <source>
        <dbReference type="ARBA" id="ARBA00004141"/>
    </source>
</evidence>
<dbReference type="GO" id="GO:0015165">
    <property type="term" value="F:pyrimidine nucleotide-sugar transmembrane transporter activity"/>
    <property type="evidence" value="ECO:0007669"/>
    <property type="project" value="InterPro"/>
</dbReference>
<feature type="transmembrane region" description="Helical" evidence="6">
    <location>
        <begin position="12"/>
        <end position="31"/>
    </location>
</feature>
<organism evidence="7 8">
    <name type="scientific">Ascodesmis nigricans</name>
    <dbReference type="NCBI Taxonomy" id="341454"/>
    <lineage>
        <taxon>Eukaryota</taxon>
        <taxon>Fungi</taxon>
        <taxon>Dikarya</taxon>
        <taxon>Ascomycota</taxon>
        <taxon>Pezizomycotina</taxon>
        <taxon>Pezizomycetes</taxon>
        <taxon>Pezizales</taxon>
        <taxon>Ascodesmidaceae</taxon>
        <taxon>Ascodesmis</taxon>
    </lineage>
</organism>
<dbReference type="Proteomes" id="UP000298138">
    <property type="component" value="Unassembled WGS sequence"/>
</dbReference>
<evidence type="ECO:0000256" key="3">
    <source>
        <dbReference type="ARBA" id="ARBA00022989"/>
    </source>
</evidence>
<feature type="transmembrane region" description="Helical" evidence="6">
    <location>
        <begin position="168"/>
        <end position="189"/>
    </location>
</feature>
<feature type="transmembrane region" description="Helical" evidence="6">
    <location>
        <begin position="117"/>
        <end position="134"/>
    </location>
</feature>
<sequence length="349" mass="38300">MPAESGRRFLASTAVLMNEILKLAFCVAVAFRDRRKADGSMTPLAISMQKVVGEVFQKDHWKLSIPAFLYVVQNRLQYLAVSNLDAATFQVTYQLKILTTALFSVTMLHRRLSHLQWLALVLLTAGIAIVQLPTSSPSEAKHTKRSGSYEGIHADRGSGQETEPEMNATVGLIAVIVACMLSGLAGVYFEKVLKTSSATLWIRNIQLSLYSLLPAALGVVLMDGAEVAKRGFFDGYNAVVWTTVIFQASGGIIVALCVKFADNILKNFATSISILISFVASVYFFDFNVTLNFIVGAALVIFATYLYSKGERTAPVPPQRTSAPEYVPLQNTRVDDAEDIQDMEMKPPR</sequence>
<dbReference type="GO" id="GO:0000139">
    <property type="term" value="C:Golgi membrane"/>
    <property type="evidence" value="ECO:0007669"/>
    <property type="project" value="InterPro"/>
</dbReference>
<feature type="transmembrane region" description="Helical" evidence="6">
    <location>
        <begin position="238"/>
        <end position="261"/>
    </location>
</feature>
<dbReference type="AlphaFoldDB" id="A0A4S2N4T1"/>
<dbReference type="PANTHER" id="PTHR10231">
    <property type="entry name" value="NUCLEOTIDE-SUGAR TRANSMEMBRANE TRANSPORTER"/>
    <property type="match status" value="1"/>
</dbReference>
<evidence type="ECO:0000256" key="5">
    <source>
        <dbReference type="SAM" id="MobiDB-lite"/>
    </source>
</evidence>
<keyword evidence="7" id="KW-0762">Sugar transport</keyword>
<keyword evidence="7" id="KW-0813">Transport</keyword>
<feature type="region of interest" description="Disordered" evidence="5">
    <location>
        <begin position="137"/>
        <end position="163"/>
    </location>
</feature>
<gene>
    <name evidence="7" type="ORF">EX30DRAFT_353976</name>
</gene>
<keyword evidence="3 6" id="KW-1133">Transmembrane helix</keyword>
<dbReference type="EMBL" id="ML220113">
    <property type="protein sequence ID" value="TGZ84272.1"/>
    <property type="molecule type" value="Genomic_DNA"/>
</dbReference>
<dbReference type="STRING" id="341454.A0A4S2N4T1"/>
<protein>
    <submittedName>
        <fullName evidence="7">Nucleotide-sugar transporter</fullName>
    </submittedName>
</protein>
<dbReference type="InterPro" id="IPR007271">
    <property type="entry name" value="Nuc_sug_transpt"/>
</dbReference>
<dbReference type="OrthoDB" id="408493at2759"/>
<proteinExistence type="predicted"/>
<comment type="subcellular location">
    <subcellularLocation>
        <location evidence="1">Membrane</location>
        <topology evidence="1">Multi-pass membrane protein</topology>
    </subcellularLocation>
</comment>
<evidence type="ECO:0000256" key="2">
    <source>
        <dbReference type="ARBA" id="ARBA00022692"/>
    </source>
</evidence>
<feature type="transmembrane region" description="Helical" evidence="6">
    <location>
        <begin position="291"/>
        <end position="308"/>
    </location>
</feature>
<keyword evidence="2 6" id="KW-0812">Transmembrane</keyword>
<feature type="transmembrane region" description="Helical" evidence="6">
    <location>
        <begin position="201"/>
        <end position="222"/>
    </location>
</feature>
<evidence type="ECO:0000256" key="6">
    <source>
        <dbReference type="SAM" id="Phobius"/>
    </source>
</evidence>
<evidence type="ECO:0000313" key="8">
    <source>
        <dbReference type="Proteomes" id="UP000298138"/>
    </source>
</evidence>
<dbReference type="Pfam" id="PF04142">
    <property type="entry name" value="Nuc_sug_transp"/>
    <property type="match status" value="1"/>
</dbReference>
<reference evidence="7 8" key="1">
    <citation type="submission" date="2019-04" db="EMBL/GenBank/DDBJ databases">
        <title>Comparative genomics and transcriptomics to analyze fruiting body development in filamentous ascomycetes.</title>
        <authorList>
            <consortium name="DOE Joint Genome Institute"/>
            <person name="Lutkenhaus R."/>
            <person name="Traeger S."/>
            <person name="Breuer J."/>
            <person name="Kuo A."/>
            <person name="Lipzen A."/>
            <person name="Pangilinan J."/>
            <person name="Dilworth D."/>
            <person name="Sandor L."/>
            <person name="Poggeler S."/>
            <person name="Barry K."/>
            <person name="Grigoriev I.V."/>
            <person name="Nowrousian M."/>
        </authorList>
    </citation>
    <scope>NUCLEOTIDE SEQUENCE [LARGE SCALE GENOMIC DNA]</scope>
    <source>
        <strain evidence="7 8">CBS 389.68</strain>
    </source>
</reference>
<name>A0A4S2N4T1_9PEZI</name>
<dbReference type="InParanoid" id="A0A4S2N4T1"/>
<feature type="region of interest" description="Disordered" evidence="5">
    <location>
        <begin position="313"/>
        <end position="349"/>
    </location>
</feature>
<dbReference type="InterPro" id="IPR037185">
    <property type="entry name" value="EmrE-like"/>
</dbReference>
<evidence type="ECO:0000313" key="7">
    <source>
        <dbReference type="EMBL" id="TGZ84272.1"/>
    </source>
</evidence>
<keyword evidence="4 6" id="KW-0472">Membrane</keyword>
<accession>A0A4S2N4T1</accession>
<feature type="transmembrane region" description="Helical" evidence="6">
    <location>
        <begin position="268"/>
        <end position="285"/>
    </location>
</feature>
<dbReference type="Gene3D" id="1.10.3730.20">
    <property type="match status" value="1"/>
</dbReference>
<keyword evidence="8" id="KW-1185">Reference proteome</keyword>